<dbReference type="AlphaFoldDB" id="A0A0A9FH85"/>
<evidence type="ECO:0000313" key="1">
    <source>
        <dbReference type="EMBL" id="JAE09496.1"/>
    </source>
</evidence>
<proteinExistence type="predicted"/>
<sequence>MQGAANLIQFPPADYNIDVEMVHSFSVKELLKHSLTGQGIINTIMI</sequence>
<reference evidence="1" key="1">
    <citation type="submission" date="2014-09" db="EMBL/GenBank/DDBJ databases">
        <authorList>
            <person name="Magalhaes I.L.F."/>
            <person name="Oliveira U."/>
            <person name="Santos F.R."/>
            <person name="Vidigal T.H.D.A."/>
            <person name="Brescovit A.D."/>
            <person name="Santos A.J."/>
        </authorList>
    </citation>
    <scope>NUCLEOTIDE SEQUENCE</scope>
    <source>
        <tissue evidence="1">Shoot tissue taken approximately 20 cm above the soil surface</tissue>
    </source>
</reference>
<organism evidence="1">
    <name type="scientific">Arundo donax</name>
    <name type="common">Giant reed</name>
    <name type="synonym">Donax arundinaceus</name>
    <dbReference type="NCBI Taxonomy" id="35708"/>
    <lineage>
        <taxon>Eukaryota</taxon>
        <taxon>Viridiplantae</taxon>
        <taxon>Streptophyta</taxon>
        <taxon>Embryophyta</taxon>
        <taxon>Tracheophyta</taxon>
        <taxon>Spermatophyta</taxon>
        <taxon>Magnoliopsida</taxon>
        <taxon>Liliopsida</taxon>
        <taxon>Poales</taxon>
        <taxon>Poaceae</taxon>
        <taxon>PACMAD clade</taxon>
        <taxon>Arundinoideae</taxon>
        <taxon>Arundineae</taxon>
        <taxon>Arundo</taxon>
    </lineage>
</organism>
<protein>
    <submittedName>
        <fullName evidence="1">Uncharacterized protein</fullName>
    </submittedName>
</protein>
<accession>A0A0A9FH85</accession>
<name>A0A0A9FH85_ARUDO</name>
<dbReference type="EMBL" id="GBRH01181584">
    <property type="protein sequence ID" value="JAE16312.1"/>
    <property type="molecule type" value="Transcribed_RNA"/>
</dbReference>
<reference evidence="1" key="2">
    <citation type="journal article" date="2015" name="Data Brief">
        <title>Shoot transcriptome of the giant reed, Arundo donax.</title>
        <authorList>
            <person name="Barrero R.A."/>
            <person name="Guerrero F.D."/>
            <person name="Moolhuijzen P."/>
            <person name="Goolsby J.A."/>
            <person name="Tidwell J."/>
            <person name="Bellgard S.E."/>
            <person name="Bellgard M.I."/>
        </authorList>
    </citation>
    <scope>NUCLEOTIDE SEQUENCE</scope>
    <source>
        <tissue evidence="1">Shoot tissue taken approximately 20 cm above the soil surface</tissue>
    </source>
</reference>
<dbReference type="EMBL" id="GBRH01188400">
    <property type="protein sequence ID" value="JAE09496.1"/>
    <property type="molecule type" value="Transcribed_RNA"/>
</dbReference>